<feature type="domain" description="YCII-related" evidence="2">
    <location>
        <begin position="12"/>
        <end position="86"/>
    </location>
</feature>
<dbReference type="PANTHER" id="PTHR37828:SF1">
    <property type="entry name" value="YCII-RELATED DOMAIN-CONTAINING PROTEIN"/>
    <property type="match status" value="1"/>
</dbReference>
<dbReference type="Gene3D" id="3.30.70.1060">
    <property type="entry name" value="Dimeric alpha+beta barrel"/>
    <property type="match status" value="1"/>
</dbReference>
<sequence length="99" mass="11037">MYIIDIVLDTQKIPAEQADELLNQHRAWFAKYFQAGNFLMLGPYLDQAAAGVIIAHAPSRAALDEILAEDVYFPTQQAAYTVREFKAAMVADATQFQGQ</sequence>
<evidence type="ECO:0000313" key="3">
    <source>
        <dbReference type="EMBL" id="RAL19928.1"/>
    </source>
</evidence>
<accession>A0A328BZY7</accession>
<dbReference type="Pfam" id="PF03795">
    <property type="entry name" value="YCII"/>
    <property type="match status" value="1"/>
</dbReference>
<dbReference type="RefSeq" id="WP_111748969.1">
    <property type="nucleotide sequence ID" value="NZ_PTPX01000001.1"/>
</dbReference>
<dbReference type="AlphaFoldDB" id="A0A328BZY7"/>
<proteinExistence type="inferred from homology"/>
<dbReference type="PANTHER" id="PTHR37828">
    <property type="entry name" value="GSR2449 PROTEIN"/>
    <property type="match status" value="1"/>
</dbReference>
<evidence type="ECO:0000256" key="1">
    <source>
        <dbReference type="ARBA" id="ARBA00007689"/>
    </source>
</evidence>
<dbReference type="SUPFAM" id="SSF54909">
    <property type="entry name" value="Dimeric alpha+beta barrel"/>
    <property type="match status" value="1"/>
</dbReference>
<organism evidence="3 4">
    <name type="scientific">Glaesserella australis</name>
    <dbReference type="NCBI Taxonomy" id="2094024"/>
    <lineage>
        <taxon>Bacteria</taxon>
        <taxon>Pseudomonadati</taxon>
        <taxon>Pseudomonadota</taxon>
        <taxon>Gammaproteobacteria</taxon>
        <taxon>Pasteurellales</taxon>
        <taxon>Pasteurellaceae</taxon>
        <taxon>Glaesserella</taxon>
    </lineage>
</organism>
<gene>
    <name evidence="3" type="ORF">C5N92_00720</name>
</gene>
<keyword evidence="4" id="KW-1185">Reference proteome</keyword>
<evidence type="ECO:0000313" key="4">
    <source>
        <dbReference type="Proteomes" id="UP000248689"/>
    </source>
</evidence>
<dbReference type="InterPro" id="IPR005545">
    <property type="entry name" value="YCII"/>
</dbReference>
<reference evidence="4" key="1">
    <citation type="submission" date="2018-02" db="EMBL/GenBank/DDBJ databases">
        <title>Glaesserella australis sp. nov., isolated from the lungs of pigs.</title>
        <authorList>
            <person name="Turni C."/>
            <person name="Christensen H."/>
        </authorList>
    </citation>
    <scope>NUCLEOTIDE SEQUENCE [LARGE SCALE GENOMIC DNA]</scope>
    <source>
        <strain evidence="4">HS4635</strain>
    </source>
</reference>
<evidence type="ECO:0000259" key="2">
    <source>
        <dbReference type="Pfam" id="PF03795"/>
    </source>
</evidence>
<name>A0A328BZY7_9PAST</name>
<comment type="caution">
    <text evidence="3">The sequence shown here is derived from an EMBL/GenBank/DDBJ whole genome shotgun (WGS) entry which is preliminary data.</text>
</comment>
<dbReference type="Proteomes" id="UP000248689">
    <property type="component" value="Unassembled WGS sequence"/>
</dbReference>
<dbReference type="OrthoDB" id="9814407at2"/>
<dbReference type="EMBL" id="PTPX01000001">
    <property type="protein sequence ID" value="RAL19928.1"/>
    <property type="molecule type" value="Genomic_DNA"/>
</dbReference>
<protein>
    <recommendedName>
        <fullName evidence="2">YCII-related domain-containing protein</fullName>
    </recommendedName>
</protein>
<dbReference type="InterPro" id="IPR011008">
    <property type="entry name" value="Dimeric_a/b-barrel"/>
</dbReference>
<comment type="similarity">
    <text evidence="1">Belongs to the YciI family.</text>
</comment>